<accession>A0AAV7H868</accession>
<dbReference type="Proteomes" id="UP000775213">
    <property type="component" value="Unassembled WGS sequence"/>
</dbReference>
<evidence type="ECO:0000313" key="1">
    <source>
        <dbReference type="EMBL" id="KAH0470385.1"/>
    </source>
</evidence>
<reference evidence="1 2" key="1">
    <citation type="journal article" date="2021" name="Hortic Res">
        <title>Chromosome-scale assembly of the Dendrobium chrysotoxum genome enhances the understanding of orchid evolution.</title>
        <authorList>
            <person name="Zhang Y."/>
            <person name="Zhang G.Q."/>
            <person name="Zhang D."/>
            <person name="Liu X.D."/>
            <person name="Xu X.Y."/>
            <person name="Sun W.H."/>
            <person name="Yu X."/>
            <person name="Zhu X."/>
            <person name="Wang Z.W."/>
            <person name="Zhao X."/>
            <person name="Zhong W.Y."/>
            <person name="Chen H."/>
            <person name="Yin W.L."/>
            <person name="Huang T."/>
            <person name="Niu S.C."/>
            <person name="Liu Z.J."/>
        </authorList>
    </citation>
    <scope>NUCLEOTIDE SEQUENCE [LARGE SCALE GENOMIC DNA]</scope>
    <source>
        <strain evidence="1">Lindl</strain>
    </source>
</reference>
<protein>
    <submittedName>
        <fullName evidence="1">Uncharacterized protein</fullName>
    </submittedName>
</protein>
<gene>
    <name evidence="1" type="ORF">IEQ34_000108</name>
</gene>
<dbReference type="EMBL" id="JAGFBR010000001">
    <property type="protein sequence ID" value="KAH0470385.1"/>
    <property type="molecule type" value="Genomic_DNA"/>
</dbReference>
<evidence type="ECO:0000313" key="2">
    <source>
        <dbReference type="Proteomes" id="UP000775213"/>
    </source>
</evidence>
<organism evidence="1 2">
    <name type="scientific">Dendrobium chrysotoxum</name>
    <name type="common">Orchid</name>
    <dbReference type="NCBI Taxonomy" id="161865"/>
    <lineage>
        <taxon>Eukaryota</taxon>
        <taxon>Viridiplantae</taxon>
        <taxon>Streptophyta</taxon>
        <taxon>Embryophyta</taxon>
        <taxon>Tracheophyta</taxon>
        <taxon>Spermatophyta</taxon>
        <taxon>Magnoliopsida</taxon>
        <taxon>Liliopsida</taxon>
        <taxon>Asparagales</taxon>
        <taxon>Orchidaceae</taxon>
        <taxon>Epidendroideae</taxon>
        <taxon>Malaxideae</taxon>
        <taxon>Dendrobiinae</taxon>
        <taxon>Dendrobium</taxon>
    </lineage>
</organism>
<proteinExistence type="predicted"/>
<dbReference type="AlphaFoldDB" id="A0AAV7H868"/>
<name>A0AAV7H868_DENCH</name>
<sequence length="133" mass="15164">MPYYLQVMLIIVIGPKGYCYAYMMPCWVPISMKVIRNNLVRRPDGDGIAGGGGRVWCGGQLEHSLGLSFGKVECKKWVKETNEIAIEKKPKIEEGPMFYCLQVPFFMEIIENNLYELRDNPSLVLEMDRVAAI</sequence>
<keyword evidence="2" id="KW-1185">Reference proteome</keyword>
<comment type="caution">
    <text evidence="1">The sequence shown here is derived from an EMBL/GenBank/DDBJ whole genome shotgun (WGS) entry which is preliminary data.</text>
</comment>